<name>A0ABU8KCI7_9HYPH</name>
<evidence type="ECO:0000313" key="2">
    <source>
        <dbReference type="EMBL" id="MEI9402549.1"/>
    </source>
</evidence>
<proteinExistence type="predicted"/>
<dbReference type="Pfam" id="PF20254">
    <property type="entry name" value="DMFA2_C"/>
    <property type="match status" value="1"/>
</dbReference>
<dbReference type="EMBL" id="JAPYKO010000005">
    <property type="protein sequence ID" value="MEI9402549.1"/>
    <property type="molecule type" value="Genomic_DNA"/>
</dbReference>
<comment type="caution">
    <text evidence="2">The sequence shown here is derived from an EMBL/GenBank/DDBJ whole genome shotgun (WGS) entry which is preliminary data.</text>
</comment>
<accession>A0ABU8KCI7</accession>
<dbReference type="RefSeq" id="WP_337092920.1">
    <property type="nucleotide sequence ID" value="NZ_JAPYKO010000005.1"/>
</dbReference>
<feature type="domain" description="N,N-dimethylformamidase beta subunit-like C-terminal" evidence="1">
    <location>
        <begin position="258"/>
        <end position="673"/>
    </location>
</feature>
<dbReference type="InterPro" id="IPR046540">
    <property type="entry name" value="DMFA2_C"/>
</dbReference>
<organism evidence="2 3">
    <name type="scientific">Mesorhizobium argentiipisi</name>
    <dbReference type="NCBI Taxonomy" id="3015175"/>
    <lineage>
        <taxon>Bacteria</taxon>
        <taxon>Pseudomonadati</taxon>
        <taxon>Pseudomonadota</taxon>
        <taxon>Alphaproteobacteria</taxon>
        <taxon>Hyphomicrobiales</taxon>
        <taxon>Phyllobacteriaceae</taxon>
        <taxon>Mesorhizobium</taxon>
    </lineage>
</organism>
<evidence type="ECO:0000313" key="3">
    <source>
        <dbReference type="Proteomes" id="UP001366503"/>
    </source>
</evidence>
<dbReference type="Proteomes" id="UP001366503">
    <property type="component" value="Unassembled WGS sequence"/>
</dbReference>
<gene>
    <name evidence="2" type="ORF">O7A05_10305</name>
</gene>
<reference evidence="2 3" key="1">
    <citation type="submission" date="2022-12" db="EMBL/GenBank/DDBJ databases">
        <authorList>
            <person name="Muema E."/>
        </authorList>
    </citation>
    <scope>NUCLEOTIDE SEQUENCE [LARGE SCALE GENOMIC DNA]</scope>
    <source>
        <strain evidence="3">1330</strain>
    </source>
</reference>
<evidence type="ECO:0000259" key="1">
    <source>
        <dbReference type="Pfam" id="PF20254"/>
    </source>
</evidence>
<keyword evidence="3" id="KW-1185">Reference proteome</keyword>
<protein>
    <recommendedName>
        <fullName evidence="1">N,N-dimethylformamidase beta subunit-like C-terminal domain-containing protein</fullName>
    </recommendedName>
</protein>
<sequence>MAHPLQGYLDEFSYRPGQRVVARMSGSGEARIRLVGLKKTGPDTCESVAIPNANDVTAELRHQELPSGSGFAVRLPFALIGLDDWTLSFWMKPTLVREQGHVVFALRSGKTERALLLSPAKLQWVGEAVKADARLPYPPDRWVQLKISVFPARGELVATYGDVRLVSSIGRPGDDFELVLGRGFSTRDHLGANARIEGPTITRGPDEGISVTAFDFSDNFDAPTLLASAGAPLVGKFINHPTRRVLGRSRSNILDTGDSTGRHNAIHVHEFDLTDALWEETVSLDIPSQLQSGIYAVEAQTGNDLLRLPFVVRAHPGRETAALLLLPTNTYLAYANERLAFSDRGAALTSETEPPLLTGLDRDLEAEPRLSASLYDRHADGSGVHYSSRRRPVLNLSPDYKWWWCTRAPRHFLADLNITQWLDHFSIQYDVATDEDLHREGESLLNRYRVLITGSHPEYTSSRMLSALHSWGTTGNIMYMGANGFYWVTGFDPYDHAVVESRRGFAGTRNWNSDPLELRLSTTGEDGGLWRHRGLAPNALIGVGFSAVGFTKGSGYTRLEASYTPEMSWLFEGIEDKVIGDFGDILGGAAGDELDNADFALGTPADTRVLARSSHDRTFLPSIEQEIEFQHDRGGDRNDRVCAEIVYVRRPEGGQVFGAGSINWCGSLAHNGFDNSASRISLNALRAFLGV</sequence>